<dbReference type="STRING" id="1469948.GCA_000732725_01839"/>
<name>A0A4R1R0Y8_9FIRM</name>
<dbReference type="Gene3D" id="3.20.80.10">
    <property type="entry name" value="Regulatory factor, effector binding domain"/>
    <property type="match status" value="1"/>
</dbReference>
<dbReference type="CDD" id="cd01107">
    <property type="entry name" value="HTH_BmrR"/>
    <property type="match status" value="1"/>
</dbReference>
<dbReference type="GO" id="GO:0003700">
    <property type="term" value="F:DNA-binding transcription factor activity"/>
    <property type="evidence" value="ECO:0007669"/>
    <property type="project" value="InterPro"/>
</dbReference>
<dbReference type="AlphaFoldDB" id="A0A4R1R0Y8"/>
<dbReference type="OrthoDB" id="9773308at2"/>
<dbReference type="SMART" id="SM00422">
    <property type="entry name" value="HTH_MERR"/>
    <property type="match status" value="1"/>
</dbReference>
<dbReference type="InterPro" id="IPR011256">
    <property type="entry name" value="Reg_factor_effector_dom_sf"/>
</dbReference>
<evidence type="ECO:0000259" key="3">
    <source>
        <dbReference type="PROSITE" id="PS50937"/>
    </source>
</evidence>
<dbReference type="InterPro" id="IPR009061">
    <property type="entry name" value="DNA-bd_dom_put_sf"/>
</dbReference>
<evidence type="ECO:0000256" key="1">
    <source>
        <dbReference type="ARBA" id="ARBA00023125"/>
    </source>
</evidence>
<keyword evidence="1 4" id="KW-0238">DNA-binding</keyword>
<organism evidence="4 5">
    <name type="scientific">Kineothrix alysoides</name>
    <dbReference type="NCBI Taxonomy" id="1469948"/>
    <lineage>
        <taxon>Bacteria</taxon>
        <taxon>Bacillati</taxon>
        <taxon>Bacillota</taxon>
        <taxon>Clostridia</taxon>
        <taxon>Lachnospirales</taxon>
        <taxon>Lachnospiraceae</taxon>
        <taxon>Kineothrix</taxon>
    </lineage>
</organism>
<gene>
    <name evidence="4" type="ORF">EDD76_105134</name>
</gene>
<dbReference type="PANTHER" id="PTHR30204">
    <property type="entry name" value="REDOX-CYCLING DRUG-SENSING TRANSCRIPTIONAL ACTIVATOR SOXR"/>
    <property type="match status" value="1"/>
</dbReference>
<dbReference type="GO" id="GO:0003677">
    <property type="term" value="F:DNA binding"/>
    <property type="evidence" value="ECO:0007669"/>
    <property type="project" value="UniProtKB-KW"/>
</dbReference>
<dbReference type="EMBL" id="SLUO01000005">
    <property type="protein sequence ID" value="TCL58961.1"/>
    <property type="molecule type" value="Genomic_DNA"/>
</dbReference>
<dbReference type="InterPro" id="IPR047057">
    <property type="entry name" value="MerR_fam"/>
</dbReference>
<keyword evidence="5" id="KW-1185">Reference proteome</keyword>
<comment type="caution">
    <text evidence="4">The sequence shown here is derived from an EMBL/GenBank/DDBJ whole genome shotgun (WGS) entry which is preliminary data.</text>
</comment>
<dbReference type="SMART" id="SM00871">
    <property type="entry name" value="AraC_E_bind"/>
    <property type="match status" value="1"/>
</dbReference>
<accession>A0A4R1R0Y8</accession>
<protein>
    <submittedName>
        <fullName evidence="4">DNA-binding transcriptional MerR regulator</fullName>
    </submittedName>
</protein>
<keyword evidence="2" id="KW-0175">Coiled coil</keyword>
<evidence type="ECO:0000313" key="5">
    <source>
        <dbReference type="Proteomes" id="UP000295718"/>
    </source>
</evidence>
<feature type="domain" description="HTH merR-type" evidence="3">
    <location>
        <begin position="1"/>
        <end position="71"/>
    </location>
</feature>
<dbReference type="Pfam" id="PF06445">
    <property type="entry name" value="GyrI-like"/>
    <property type="match status" value="1"/>
</dbReference>
<dbReference type="SUPFAM" id="SSF55136">
    <property type="entry name" value="Probable bacterial effector-binding domain"/>
    <property type="match status" value="1"/>
</dbReference>
<reference evidence="4 5" key="1">
    <citation type="submission" date="2019-03" db="EMBL/GenBank/DDBJ databases">
        <title>Genomic Encyclopedia of Type Strains, Phase IV (KMG-IV): sequencing the most valuable type-strain genomes for metagenomic binning, comparative biology and taxonomic classification.</title>
        <authorList>
            <person name="Goeker M."/>
        </authorList>
    </citation>
    <scope>NUCLEOTIDE SEQUENCE [LARGE SCALE GENOMIC DNA]</scope>
    <source>
        <strain evidence="4 5">DSM 100556</strain>
    </source>
</reference>
<evidence type="ECO:0000256" key="2">
    <source>
        <dbReference type="SAM" id="Coils"/>
    </source>
</evidence>
<dbReference type="Proteomes" id="UP000295718">
    <property type="component" value="Unassembled WGS sequence"/>
</dbReference>
<evidence type="ECO:0000313" key="4">
    <source>
        <dbReference type="EMBL" id="TCL58961.1"/>
    </source>
</evidence>
<dbReference type="InterPro" id="IPR010499">
    <property type="entry name" value="AraC_E-bd"/>
</dbReference>
<feature type="coiled-coil region" evidence="2">
    <location>
        <begin position="80"/>
        <end position="114"/>
    </location>
</feature>
<dbReference type="InterPro" id="IPR000551">
    <property type="entry name" value="MerR-type_HTH_dom"/>
</dbReference>
<dbReference type="SUPFAM" id="SSF46955">
    <property type="entry name" value="Putative DNA-binding domain"/>
    <property type="match status" value="1"/>
</dbReference>
<dbReference type="Gene3D" id="1.10.1660.10">
    <property type="match status" value="1"/>
</dbReference>
<dbReference type="PROSITE" id="PS50937">
    <property type="entry name" value="HTH_MERR_2"/>
    <property type="match status" value="1"/>
</dbReference>
<dbReference type="Pfam" id="PF13411">
    <property type="entry name" value="MerR_1"/>
    <property type="match status" value="1"/>
</dbReference>
<dbReference type="RefSeq" id="WP_031390539.1">
    <property type="nucleotide sequence ID" value="NZ_JPNB01000001.1"/>
</dbReference>
<sequence>MLSIGEFSKICEVSTKTLRYYAEIELIIPDEINPENGYRYYSIEQLKKMLFINRLKSYNFSLEQIKTILESEELLDEKLFLALTGKKKEIEKQVQEFEETLAKINNDISNLKLGKSIMSYMESIDVQLVEVPMMYLLSIRKMVPEHEVAEEYGNCFSKLFRKIAGDKLTMLAPPMVLFHSAEFSPSGLDIEFAIPVKEYVTGTRDFYPGLCLKTIIYGSYSALPSVYTRQREWAEMEGYECDNALYEVYVTDPSQVSKESELITEIYYPVKKKLKRK</sequence>
<proteinExistence type="predicted"/>
<dbReference type="PANTHER" id="PTHR30204:SF97">
    <property type="entry name" value="MERR FAMILY REGULATORY PROTEIN"/>
    <property type="match status" value="1"/>
</dbReference>
<dbReference type="InterPro" id="IPR029442">
    <property type="entry name" value="GyrI-like"/>
</dbReference>